<dbReference type="InterPro" id="IPR023346">
    <property type="entry name" value="Lysozyme-like_dom_sf"/>
</dbReference>
<keyword evidence="2 4" id="KW-0732">Signal</keyword>
<dbReference type="InterPro" id="IPR008258">
    <property type="entry name" value="Transglycosylase_SLT_dom_1"/>
</dbReference>
<dbReference type="Proteomes" id="UP000515312">
    <property type="component" value="Chromosome"/>
</dbReference>
<name>A0A7G8BR07_9BACT</name>
<gene>
    <name evidence="7" type="ORF">H7849_13525</name>
</gene>
<dbReference type="InterPro" id="IPR008939">
    <property type="entry name" value="Lytic_TGlycosylase_superhlx_U"/>
</dbReference>
<evidence type="ECO:0000256" key="4">
    <source>
        <dbReference type="SAM" id="SignalP"/>
    </source>
</evidence>
<dbReference type="SUPFAM" id="SSF48435">
    <property type="entry name" value="Bacterial muramidases"/>
    <property type="match status" value="1"/>
</dbReference>
<feature type="compositionally biased region" description="Low complexity" evidence="3">
    <location>
        <begin position="32"/>
        <end position="59"/>
    </location>
</feature>
<dbReference type="GO" id="GO:0004553">
    <property type="term" value="F:hydrolase activity, hydrolyzing O-glycosyl compounds"/>
    <property type="evidence" value="ECO:0007669"/>
    <property type="project" value="InterPro"/>
</dbReference>
<evidence type="ECO:0000256" key="1">
    <source>
        <dbReference type="ARBA" id="ARBA00007734"/>
    </source>
</evidence>
<evidence type="ECO:0000313" key="8">
    <source>
        <dbReference type="Proteomes" id="UP000515312"/>
    </source>
</evidence>
<evidence type="ECO:0000259" key="6">
    <source>
        <dbReference type="Pfam" id="PF13525"/>
    </source>
</evidence>
<dbReference type="InterPro" id="IPR039565">
    <property type="entry name" value="BamD-like"/>
</dbReference>
<dbReference type="InterPro" id="IPR011990">
    <property type="entry name" value="TPR-like_helical_dom_sf"/>
</dbReference>
<evidence type="ECO:0000256" key="2">
    <source>
        <dbReference type="ARBA" id="ARBA00022729"/>
    </source>
</evidence>
<dbReference type="Gene3D" id="1.25.40.10">
    <property type="entry name" value="Tetratricopeptide repeat domain"/>
    <property type="match status" value="2"/>
</dbReference>
<dbReference type="PANTHER" id="PTHR37423:SF2">
    <property type="entry name" value="MEMBRANE-BOUND LYTIC MUREIN TRANSGLYCOSYLASE C"/>
    <property type="match status" value="1"/>
</dbReference>
<feature type="compositionally biased region" description="Basic residues" evidence="3">
    <location>
        <begin position="60"/>
        <end position="75"/>
    </location>
</feature>
<feature type="domain" description="Transglycosylase SLT" evidence="5">
    <location>
        <begin position="625"/>
        <end position="733"/>
    </location>
</feature>
<dbReference type="CDD" id="cd13401">
    <property type="entry name" value="Slt70-like"/>
    <property type="match status" value="1"/>
</dbReference>
<dbReference type="Pfam" id="PF13525">
    <property type="entry name" value="YfiO"/>
    <property type="match status" value="1"/>
</dbReference>
<dbReference type="GO" id="GO:0042597">
    <property type="term" value="C:periplasmic space"/>
    <property type="evidence" value="ECO:0007669"/>
    <property type="project" value="InterPro"/>
</dbReference>
<feature type="region of interest" description="Disordered" evidence="3">
    <location>
        <begin position="19"/>
        <end position="75"/>
    </location>
</feature>
<organism evidence="7 8">
    <name type="scientific">Alloacidobacterium dinghuense</name>
    <dbReference type="NCBI Taxonomy" id="2763107"/>
    <lineage>
        <taxon>Bacteria</taxon>
        <taxon>Pseudomonadati</taxon>
        <taxon>Acidobacteriota</taxon>
        <taxon>Terriglobia</taxon>
        <taxon>Terriglobales</taxon>
        <taxon>Acidobacteriaceae</taxon>
        <taxon>Alloacidobacterium</taxon>
    </lineage>
</organism>
<dbReference type="Gene3D" id="1.10.530.10">
    <property type="match status" value="1"/>
</dbReference>
<keyword evidence="8" id="KW-1185">Reference proteome</keyword>
<evidence type="ECO:0000313" key="7">
    <source>
        <dbReference type="EMBL" id="QNI34977.1"/>
    </source>
</evidence>
<evidence type="ECO:0000259" key="5">
    <source>
        <dbReference type="Pfam" id="PF01464"/>
    </source>
</evidence>
<dbReference type="EMBL" id="CP060394">
    <property type="protein sequence ID" value="QNI34977.1"/>
    <property type="molecule type" value="Genomic_DNA"/>
</dbReference>
<protein>
    <submittedName>
        <fullName evidence="7">Transglycosylase SLT domain-containing protein</fullName>
    </submittedName>
</protein>
<evidence type="ECO:0000256" key="3">
    <source>
        <dbReference type="SAM" id="MobiDB-lite"/>
    </source>
</evidence>
<dbReference type="AlphaFoldDB" id="A0A7G8BR07"/>
<dbReference type="KEGG" id="adin:H7849_13525"/>
<feature type="domain" description="Outer membrane lipoprotein BamD-like" evidence="6">
    <location>
        <begin position="391"/>
        <end position="482"/>
    </location>
</feature>
<sequence length="782" mass="86869">MVAALALAGALSAVCWSQDSSSSSTTHKKHASSTASHTTGSKTTHSTSHSTTHKTSTTHGKSKHRRPLSAKAKAKSHKLQQAFVASSQLRPMAQQLASMRTPAAYAGVSAYAHSHTGEASAAAYLAVGHAYLLDRKFPEAVNAFRQANIQGDALDDYADYLEAQADLQSNNLSQAETILSTFAQRHPDSIFVPSVPVLQANLFLQEGDPQAALRILDAHKGEAIANRADYQLALAKADQMAGRLPEATQLYRHTFLGFPLSNEAAVAKTQLAAMGATSSLTIEERSHHADALYKAGRFADAAEEYHALANDPGVTDGLKGSLLVAAANCDWKLKRLNKNELDRIPDSSDETGARRTYLLMELARDRDDGETQRNIVEQMETRFPSSPWLNEALYSSGNMYLLRKDFPTAITYYGELAKRFPTSSYAPSAHWRAAWLNYRIGQYSEAARLMDEQIAVYHGGKEIPGALYWRGRLYQNQENRPDMAATYYKTVARIYRHYYYASIAQQRLSELGSVTPAKLDSLEAMKPEPIPTLTDDIPEDDPHVVRAHLLANAGLNEYIAPEIQAADGSDEWGALCEAKIYASYGENWRAMRSMKRAIPFYTSAPIDAIPTEYWRILFPQAYWSTIKSESEKNGLDPYMVAALIRQETEFNPGAISNKSAYGLMQLLPSVGKSMAKEEGIHHFATNDLLDPNTNIRLGTRYLRQTLDRFNSQPEYTFAAYNAGDNRVTDWQSIGNYKGMDEFVESIPFTETRDYVQAIIRNEEIYRELDHASNTLERASATH</sequence>
<feature type="chain" id="PRO_5029018898" evidence="4">
    <location>
        <begin position="18"/>
        <end position="782"/>
    </location>
</feature>
<feature type="signal peptide" evidence="4">
    <location>
        <begin position="1"/>
        <end position="17"/>
    </location>
</feature>
<dbReference type="Pfam" id="PF01464">
    <property type="entry name" value="SLT"/>
    <property type="match status" value="1"/>
</dbReference>
<comment type="similarity">
    <text evidence="1">Belongs to the transglycosylase Slt family.</text>
</comment>
<dbReference type="SUPFAM" id="SSF53955">
    <property type="entry name" value="Lysozyme-like"/>
    <property type="match status" value="1"/>
</dbReference>
<accession>A0A7G8BR07</accession>
<proteinExistence type="inferred from homology"/>
<dbReference type="PANTHER" id="PTHR37423">
    <property type="entry name" value="SOLUBLE LYTIC MUREIN TRANSGLYCOSYLASE-RELATED"/>
    <property type="match status" value="1"/>
</dbReference>
<reference evidence="7 8" key="1">
    <citation type="submission" date="2020-08" db="EMBL/GenBank/DDBJ databases">
        <title>Edaphobacter telluris sp. nov. and Acidobacterium dinghuensis sp. nov., two acidobacteria isolated from forest soil.</title>
        <authorList>
            <person name="Fu J."/>
            <person name="Qiu L."/>
        </authorList>
    </citation>
    <scope>NUCLEOTIDE SEQUENCE [LARGE SCALE GENOMIC DNA]</scope>
    <source>
        <strain evidence="7">4Y35</strain>
    </source>
</reference>
<dbReference type="SUPFAM" id="SSF48452">
    <property type="entry name" value="TPR-like"/>
    <property type="match status" value="1"/>
</dbReference>